<name>A0A8S4R1G1_9NEOP</name>
<comment type="caution">
    <text evidence="1">The sequence shown here is derived from an EMBL/GenBank/DDBJ whole genome shotgun (WGS) entry which is preliminary data.</text>
</comment>
<gene>
    <name evidence="1" type="primary">jg19752</name>
    <name evidence="1" type="ORF">PAEG_LOCUS7015</name>
</gene>
<reference evidence="1" key="1">
    <citation type="submission" date="2022-03" db="EMBL/GenBank/DDBJ databases">
        <authorList>
            <person name="Lindestad O."/>
        </authorList>
    </citation>
    <scope>NUCLEOTIDE SEQUENCE</scope>
</reference>
<protein>
    <submittedName>
        <fullName evidence="1">Jg19752 protein</fullName>
    </submittedName>
</protein>
<dbReference type="Proteomes" id="UP000838756">
    <property type="component" value="Unassembled WGS sequence"/>
</dbReference>
<dbReference type="EMBL" id="CAKXAJ010021039">
    <property type="protein sequence ID" value="CAH2226013.1"/>
    <property type="molecule type" value="Genomic_DNA"/>
</dbReference>
<evidence type="ECO:0000313" key="1">
    <source>
        <dbReference type="EMBL" id="CAH2226013.1"/>
    </source>
</evidence>
<keyword evidence="2" id="KW-1185">Reference proteome</keyword>
<dbReference type="AlphaFoldDB" id="A0A8S4R1G1"/>
<sequence length="68" mass="7312">MVWKTRQTDRQSLTGEVLPPCLLLTSSSVTGFSPEDNHLRGGYGVTGGVGRARKLALRRTRGLDDIGG</sequence>
<organism evidence="1 2">
    <name type="scientific">Pararge aegeria aegeria</name>
    <dbReference type="NCBI Taxonomy" id="348720"/>
    <lineage>
        <taxon>Eukaryota</taxon>
        <taxon>Metazoa</taxon>
        <taxon>Ecdysozoa</taxon>
        <taxon>Arthropoda</taxon>
        <taxon>Hexapoda</taxon>
        <taxon>Insecta</taxon>
        <taxon>Pterygota</taxon>
        <taxon>Neoptera</taxon>
        <taxon>Endopterygota</taxon>
        <taxon>Lepidoptera</taxon>
        <taxon>Glossata</taxon>
        <taxon>Ditrysia</taxon>
        <taxon>Papilionoidea</taxon>
        <taxon>Nymphalidae</taxon>
        <taxon>Satyrinae</taxon>
        <taxon>Satyrini</taxon>
        <taxon>Parargina</taxon>
        <taxon>Pararge</taxon>
    </lineage>
</organism>
<proteinExistence type="predicted"/>
<accession>A0A8S4R1G1</accession>
<evidence type="ECO:0000313" key="2">
    <source>
        <dbReference type="Proteomes" id="UP000838756"/>
    </source>
</evidence>